<feature type="transmembrane region" description="Helical" evidence="1">
    <location>
        <begin position="411"/>
        <end position="431"/>
    </location>
</feature>
<feature type="transmembrane region" description="Helical" evidence="1">
    <location>
        <begin position="378"/>
        <end position="399"/>
    </location>
</feature>
<organism evidence="2 3">
    <name type="scientific">Microvirga aerophila</name>
    <dbReference type="NCBI Taxonomy" id="670291"/>
    <lineage>
        <taxon>Bacteria</taxon>
        <taxon>Pseudomonadati</taxon>
        <taxon>Pseudomonadota</taxon>
        <taxon>Alphaproteobacteria</taxon>
        <taxon>Hyphomicrobiales</taxon>
        <taxon>Methylobacteriaceae</taxon>
        <taxon>Microvirga</taxon>
    </lineage>
</organism>
<feature type="transmembrane region" description="Helical" evidence="1">
    <location>
        <begin position="149"/>
        <end position="167"/>
    </location>
</feature>
<protein>
    <recommendedName>
        <fullName evidence="4">Glycosyltransferase RgtA/B/C/D-like domain-containing protein</fullName>
    </recommendedName>
</protein>
<evidence type="ECO:0008006" key="4">
    <source>
        <dbReference type="Google" id="ProtNLM"/>
    </source>
</evidence>
<name>A0A512BS25_9HYPH</name>
<dbReference type="EMBL" id="BJYU01000026">
    <property type="protein sequence ID" value="GEO14617.1"/>
    <property type="molecule type" value="Genomic_DNA"/>
</dbReference>
<dbReference type="AlphaFoldDB" id="A0A512BS25"/>
<feature type="transmembrane region" description="Helical" evidence="1">
    <location>
        <begin position="345"/>
        <end position="366"/>
    </location>
</feature>
<keyword evidence="1" id="KW-0472">Membrane</keyword>
<gene>
    <name evidence="2" type="ORF">MAE02_23130</name>
</gene>
<keyword evidence="1" id="KW-0812">Transmembrane</keyword>
<evidence type="ECO:0000256" key="1">
    <source>
        <dbReference type="SAM" id="Phobius"/>
    </source>
</evidence>
<feature type="transmembrane region" description="Helical" evidence="1">
    <location>
        <begin position="248"/>
        <end position="267"/>
    </location>
</feature>
<proteinExistence type="predicted"/>
<feature type="transmembrane region" description="Helical" evidence="1">
    <location>
        <begin position="113"/>
        <end position="137"/>
    </location>
</feature>
<keyword evidence="3" id="KW-1185">Reference proteome</keyword>
<sequence>MAYVSKTDSLDYTPQKGVLMNRMNDLRMWRGLLYMGRGLIVVGVAWLLLVVLLLGLQESGQNFGFNVWWSGEARTWMVWLQEGPGSLAARIFWQIDGRNPLSPWWYISVRSLILSYPAAFLVLHLAASLLLGLACYLTVISVTRGRGRLFGISLGILTAVFLCSTRTDNVHWLLLGALACSLLSVACFAQFLNSGRRPMWLAWSLILWTVAFQTYTIQSGAVLAVGVLSFLQEGQPYSVRNVVRRVSGAGVDVLPYVVTLLLFVLVWRTTSTTGVTETISLSDPSRIVQSLKQGLWHSDYSVYLAWARQLRPELALLVLMFVVPLLLITQGWVGGVSEHDDAPIGLLDLTKVLLVGVCLVVPTVALESTSPMHPPGSRWIMVIQFWAPLLALSLVALAVLSLPLSRGLKHWTWWLASASLATGAILLTLAFNQIQTDIARDEQAFMAELRRIVIEDRTAQAEFPRHYLIKSSSRLWLPSEFVNRAYTRTQIGSYGETTFRYLTPGPTVYPPVFLPDGVKNPEAGRQGFAPYSRVGVLAWDGKRMERVSGAD</sequence>
<feature type="transmembrane region" description="Helical" evidence="1">
    <location>
        <begin position="173"/>
        <end position="193"/>
    </location>
</feature>
<accession>A0A512BS25</accession>
<feature type="transmembrane region" description="Helical" evidence="1">
    <location>
        <begin position="32"/>
        <end position="56"/>
    </location>
</feature>
<feature type="transmembrane region" description="Helical" evidence="1">
    <location>
        <begin position="314"/>
        <end position="333"/>
    </location>
</feature>
<comment type="caution">
    <text evidence="2">The sequence shown here is derived from an EMBL/GenBank/DDBJ whole genome shotgun (WGS) entry which is preliminary data.</text>
</comment>
<keyword evidence="1" id="KW-1133">Transmembrane helix</keyword>
<reference evidence="2 3" key="1">
    <citation type="submission" date="2019-07" db="EMBL/GenBank/DDBJ databases">
        <title>Whole genome shotgun sequence of Microvirga aerophila NBRC 106136.</title>
        <authorList>
            <person name="Hosoyama A."/>
            <person name="Uohara A."/>
            <person name="Ohji S."/>
            <person name="Ichikawa N."/>
        </authorList>
    </citation>
    <scope>NUCLEOTIDE SEQUENCE [LARGE SCALE GENOMIC DNA]</scope>
    <source>
        <strain evidence="2 3">NBRC 106136</strain>
    </source>
</reference>
<evidence type="ECO:0000313" key="2">
    <source>
        <dbReference type="EMBL" id="GEO14617.1"/>
    </source>
</evidence>
<dbReference type="Proteomes" id="UP000321085">
    <property type="component" value="Unassembled WGS sequence"/>
</dbReference>
<feature type="transmembrane region" description="Helical" evidence="1">
    <location>
        <begin position="205"/>
        <end position="228"/>
    </location>
</feature>
<evidence type="ECO:0000313" key="3">
    <source>
        <dbReference type="Proteomes" id="UP000321085"/>
    </source>
</evidence>